<proteinExistence type="predicted"/>
<dbReference type="RefSeq" id="WP_186227647.1">
    <property type="nucleotide sequence ID" value="NZ_JACJTA010000023.1"/>
</dbReference>
<sequence>MQTNCINILRKDMGDRFSWCVNKAKGRSRSAVAPLQTNEGGIFSKNASAT</sequence>
<protein>
    <submittedName>
        <fullName evidence="1">Uncharacterized protein</fullName>
    </submittedName>
</protein>
<keyword evidence="2" id="KW-1185">Reference proteome</keyword>
<comment type="caution">
    <text evidence="1">The sequence shown here is derived from an EMBL/GenBank/DDBJ whole genome shotgun (WGS) entry which is preliminary data.</text>
</comment>
<evidence type="ECO:0000313" key="2">
    <source>
        <dbReference type="Proteomes" id="UP000660380"/>
    </source>
</evidence>
<dbReference type="Proteomes" id="UP000660380">
    <property type="component" value="Unassembled WGS sequence"/>
</dbReference>
<dbReference type="EMBL" id="JACJTA010000023">
    <property type="protein sequence ID" value="MBD2605450.1"/>
    <property type="molecule type" value="Genomic_DNA"/>
</dbReference>
<reference evidence="1 2" key="1">
    <citation type="journal article" date="2020" name="ISME J.">
        <title>Comparative genomics reveals insights into cyanobacterial evolution and habitat adaptation.</title>
        <authorList>
            <person name="Chen M.Y."/>
            <person name="Teng W.K."/>
            <person name="Zhao L."/>
            <person name="Hu C.X."/>
            <person name="Zhou Y.K."/>
            <person name="Han B.P."/>
            <person name="Song L.R."/>
            <person name="Shu W.S."/>
        </authorList>
    </citation>
    <scope>NUCLEOTIDE SEQUENCE [LARGE SCALE GENOMIC DNA]</scope>
    <source>
        <strain evidence="1 2">FACHB-248</strain>
    </source>
</reference>
<accession>A0ABR8GQX2</accession>
<organism evidence="1 2">
    <name type="scientific">Scytonema hofmannii FACHB-248</name>
    <dbReference type="NCBI Taxonomy" id="1842502"/>
    <lineage>
        <taxon>Bacteria</taxon>
        <taxon>Bacillati</taxon>
        <taxon>Cyanobacteriota</taxon>
        <taxon>Cyanophyceae</taxon>
        <taxon>Nostocales</taxon>
        <taxon>Scytonemataceae</taxon>
        <taxon>Scytonema</taxon>
    </lineage>
</organism>
<gene>
    <name evidence="1" type="ORF">H6G81_13135</name>
</gene>
<name>A0ABR8GQX2_9CYAN</name>
<evidence type="ECO:0000313" key="1">
    <source>
        <dbReference type="EMBL" id="MBD2605450.1"/>
    </source>
</evidence>